<protein>
    <submittedName>
        <fullName evidence="2">Uncharacterized protein</fullName>
    </submittedName>
</protein>
<name>A0A9P6WJE9_9ASCO</name>
<reference evidence="2" key="1">
    <citation type="submission" date="2020-11" db="EMBL/GenBank/DDBJ databases">
        <title>Kefir isolates.</title>
        <authorList>
            <person name="Marcisauskas S."/>
            <person name="Kim Y."/>
            <person name="Blasche S."/>
        </authorList>
    </citation>
    <scope>NUCLEOTIDE SEQUENCE</scope>
    <source>
        <strain evidence="2">Olga-1</strain>
    </source>
</reference>
<feature type="region of interest" description="Disordered" evidence="1">
    <location>
        <begin position="39"/>
        <end position="74"/>
    </location>
</feature>
<keyword evidence="3" id="KW-1185">Reference proteome</keyword>
<dbReference type="AlphaFoldDB" id="A0A9P6WJE9"/>
<evidence type="ECO:0000313" key="3">
    <source>
        <dbReference type="Proteomes" id="UP000697127"/>
    </source>
</evidence>
<organism evidence="2 3">
    <name type="scientific">Pichia californica</name>
    <dbReference type="NCBI Taxonomy" id="460514"/>
    <lineage>
        <taxon>Eukaryota</taxon>
        <taxon>Fungi</taxon>
        <taxon>Dikarya</taxon>
        <taxon>Ascomycota</taxon>
        <taxon>Saccharomycotina</taxon>
        <taxon>Pichiomycetes</taxon>
        <taxon>Pichiales</taxon>
        <taxon>Pichiaceae</taxon>
        <taxon>Pichia</taxon>
    </lineage>
</organism>
<feature type="compositionally biased region" description="Low complexity" evidence="1">
    <location>
        <begin position="39"/>
        <end position="50"/>
    </location>
</feature>
<accession>A0A9P6WJE9</accession>
<evidence type="ECO:0000256" key="1">
    <source>
        <dbReference type="SAM" id="MobiDB-lite"/>
    </source>
</evidence>
<feature type="non-terminal residue" evidence="2">
    <location>
        <position position="334"/>
    </location>
</feature>
<comment type="caution">
    <text evidence="2">The sequence shown here is derived from an EMBL/GenBank/DDBJ whole genome shotgun (WGS) entry which is preliminary data.</text>
</comment>
<proteinExistence type="predicted"/>
<dbReference type="EMBL" id="PUHW01000359">
    <property type="protein sequence ID" value="KAG0686873.1"/>
    <property type="molecule type" value="Genomic_DNA"/>
</dbReference>
<evidence type="ECO:0000313" key="2">
    <source>
        <dbReference type="EMBL" id="KAG0686873.1"/>
    </source>
</evidence>
<gene>
    <name evidence="2" type="ORF">C6P40_003226</name>
</gene>
<dbReference type="Proteomes" id="UP000697127">
    <property type="component" value="Unassembled WGS sequence"/>
</dbReference>
<sequence length="334" mass="39589">MFTKIRNRYLLRFKYNNNNNNNNKNKLIIQNQIRHNSNLKNSNNQLNFNKQNDDQQRQIQQEEEGEDGKDNGKFSDTLNSFLNSSLNSLENYIINQAPIKDNNQGFNNDMFELDNDDSNKYNNNTNLIPYDLSIINEDFNEYIDLTNENHIEKLLSIDNSIIFKYGPQIEQNIKKTSNINLPLILNFYIRSLPKIQKRLNNSSLNIIIGDNILNKIISILINLQWFKSVSFIIINKNLSFNELINLINSLLENELIFQKSNWLKFKFLIEFYEQFKNINPLIITNIDFLNNSKNLNRFKILNLIQKKNYNNQIELNDDFNEFNEILNNDLIIKS</sequence>